<dbReference type="InterPro" id="IPR032675">
    <property type="entry name" value="LRR_dom_sf"/>
</dbReference>
<protein>
    <recommendedName>
        <fullName evidence="1">Disease resistance protein At4g27190-like leucine-rich repeats domain-containing protein</fullName>
    </recommendedName>
</protein>
<organism evidence="2 3">
    <name type="scientific">Xanthoceras sorbifolium</name>
    <dbReference type="NCBI Taxonomy" id="99658"/>
    <lineage>
        <taxon>Eukaryota</taxon>
        <taxon>Viridiplantae</taxon>
        <taxon>Streptophyta</taxon>
        <taxon>Embryophyta</taxon>
        <taxon>Tracheophyta</taxon>
        <taxon>Spermatophyta</taxon>
        <taxon>Magnoliopsida</taxon>
        <taxon>eudicotyledons</taxon>
        <taxon>Gunneridae</taxon>
        <taxon>Pentapetalae</taxon>
        <taxon>rosids</taxon>
        <taxon>malvids</taxon>
        <taxon>Sapindales</taxon>
        <taxon>Sapindaceae</taxon>
        <taxon>Xanthoceroideae</taxon>
        <taxon>Xanthoceras</taxon>
    </lineage>
</organism>
<feature type="domain" description="Disease resistance protein At4g27190-like leucine-rich repeats" evidence="1">
    <location>
        <begin position="33"/>
        <end position="103"/>
    </location>
</feature>
<evidence type="ECO:0000313" key="3">
    <source>
        <dbReference type="Proteomes" id="UP000827721"/>
    </source>
</evidence>
<comment type="caution">
    <text evidence="2">The sequence shown here is derived from an EMBL/GenBank/DDBJ whole genome shotgun (WGS) entry which is preliminary data.</text>
</comment>
<dbReference type="Gene3D" id="3.80.10.10">
    <property type="entry name" value="Ribonuclease Inhibitor"/>
    <property type="match status" value="1"/>
</dbReference>
<dbReference type="EMBL" id="JAFEMO010000003">
    <property type="protein sequence ID" value="KAH7574609.1"/>
    <property type="molecule type" value="Genomic_DNA"/>
</dbReference>
<dbReference type="InterPro" id="IPR057135">
    <property type="entry name" value="At4g27190-like_LRR"/>
</dbReference>
<evidence type="ECO:0000259" key="1">
    <source>
        <dbReference type="Pfam" id="PF23247"/>
    </source>
</evidence>
<accession>A0ABQ8ID69</accession>
<name>A0ABQ8ID69_9ROSI</name>
<dbReference type="Pfam" id="PF23247">
    <property type="entry name" value="LRR_RPS2"/>
    <property type="match status" value="1"/>
</dbReference>
<keyword evidence="3" id="KW-1185">Reference proteome</keyword>
<dbReference type="SUPFAM" id="SSF52047">
    <property type="entry name" value="RNI-like"/>
    <property type="match status" value="1"/>
</dbReference>
<proteinExistence type="predicted"/>
<evidence type="ECO:0000313" key="2">
    <source>
        <dbReference type="EMBL" id="KAH7574609.1"/>
    </source>
</evidence>
<sequence>MYGRFLCLESLDVRGCVSLEEIFDLRCRELFSFANLQKLKVSECQSLKTLFSASNVAMEAPARFRFPKLTSLKLDELPNLKTFYTGRHTVEGPILKKLKLYYCVSDEEDQMQQPLFFFEKNAQISTNDDGGSSSHHLE</sequence>
<reference evidence="2 3" key="1">
    <citation type="submission" date="2021-02" db="EMBL/GenBank/DDBJ databases">
        <title>Plant Genome Project.</title>
        <authorList>
            <person name="Zhang R.-G."/>
        </authorList>
    </citation>
    <scope>NUCLEOTIDE SEQUENCE [LARGE SCALE GENOMIC DNA]</scope>
    <source>
        <tissue evidence="2">Leaves</tissue>
    </source>
</reference>
<dbReference type="Proteomes" id="UP000827721">
    <property type="component" value="Unassembled WGS sequence"/>
</dbReference>
<gene>
    <name evidence="2" type="ORF">JRO89_XS03G0320500</name>
</gene>